<feature type="transmembrane region" description="Helical" evidence="2">
    <location>
        <begin position="99"/>
        <end position="124"/>
    </location>
</feature>
<protein>
    <submittedName>
        <fullName evidence="3">AI-2E family transporter domain-containing protein</fullName>
    </submittedName>
</protein>
<evidence type="ECO:0000256" key="1">
    <source>
        <dbReference type="SAM" id="MobiDB-lite"/>
    </source>
</evidence>
<keyword evidence="4" id="KW-1185">Reference proteome</keyword>
<proteinExistence type="predicted"/>
<dbReference type="Proteomes" id="UP001201812">
    <property type="component" value="Unassembled WGS sequence"/>
</dbReference>
<keyword evidence="2" id="KW-0472">Membrane</keyword>
<keyword evidence="2" id="KW-1133">Transmembrane helix</keyword>
<accession>A0AAD4MEU3</accession>
<evidence type="ECO:0000256" key="2">
    <source>
        <dbReference type="SAM" id="Phobius"/>
    </source>
</evidence>
<feature type="compositionally biased region" description="Basic and acidic residues" evidence="1">
    <location>
        <begin position="35"/>
        <end position="51"/>
    </location>
</feature>
<evidence type="ECO:0000313" key="3">
    <source>
        <dbReference type="EMBL" id="KAI1692031.1"/>
    </source>
</evidence>
<dbReference type="EMBL" id="JAKKPZ010000833">
    <property type="protein sequence ID" value="KAI1692031.1"/>
    <property type="molecule type" value="Genomic_DNA"/>
</dbReference>
<organism evidence="3 4">
    <name type="scientific">Ditylenchus destructor</name>
    <dbReference type="NCBI Taxonomy" id="166010"/>
    <lineage>
        <taxon>Eukaryota</taxon>
        <taxon>Metazoa</taxon>
        <taxon>Ecdysozoa</taxon>
        <taxon>Nematoda</taxon>
        <taxon>Chromadorea</taxon>
        <taxon>Rhabditida</taxon>
        <taxon>Tylenchina</taxon>
        <taxon>Tylenchomorpha</taxon>
        <taxon>Sphaerularioidea</taxon>
        <taxon>Anguinidae</taxon>
        <taxon>Anguininae</taxon>
        <taxon>Ditylenchus</taxon>
    </lineage>
</organism>
<evidence type="ECO:0000313" key="4">
    <source>
        <dbReference type="Proteomes" id="UP001201812"/>
    </source>
</evidence>
<comment type="caution">
    <text evidence="3">The sequence shown here is derived from an EMBL/GenBank/DDBJ whole genome shotgun (WGS) entry which is preliminary data.</text>
</comment>
<gene>
    <name evidence="3" type="ORF">DdX_21471</name>
</gene>
<feature type="region of interest" description="Disordered" evidence="1">
    <location>
        <begin position="31"/>
        <end position="51"/>
    </location>
</feature>
<dbReference type="AlphaFoldDB" id="A0AAD4MEU3"/>
<name>A0AAD4MEU3_9BILA</name>
<reference evidence="3" key="1">
    <citation type="submission" date="2022-01" db="EMBL/GenBank/DDBJ databases">
        <title>Genome Sequence Resource for Two Populations of Ditylenchus destructor, the Migratory Endoparasitic Phytonematode.</title>
        <authorList>
            <person name="Zhang H."/>
            <person name="Lin R."/>
            <person name="Xie B."/>
        </authorList>
    </citation>
    <scope>NUCLEOTIDE SEQUENCE</scope>
    <source>
        <strain evidence="3">BazhouSP</strain>
    </source>
</reference>
<feature type="transmembrane region" description="Helical" evidence="2">
    <location>
        <begin position="69"/>
        <end position="87"/>
    </location>
</feature>
<keyword evidence="2" id="KW-0812">Transmembrane</keyword>
<sequence>MIAASGQGRAGVGDRCGIVARAAATADRRARARYGGRESPRSAARRADADDRRGAVLALPFALKAGSPFFLPLTAALVVAVALVPVLEGLERHRVPTPLAALICVLLFLTAANAAIVSIVVPAWSWLSAIPSGSTTSSRTSGR</sequence>